<name>A0ABZ3JBJ3_9RHOB</name>
<dbReference type="RefSeq" id="WP_373635173.1">
    <property type="nucleotide sequence ID" value="NZ_CP151767.2"/>
</dbReference>
<accession>A0ABZ3JBJ3</accession>
<organism evidence="1 2">
    <name type="scientific">Yoonia rhodophyticola</name>
    <dbReference type="NCBI Taxonomy" id="3137370"/>
    <lineage>
        <taxon>Bacteria</taxon>
        <taxon>Pseudomonadati</taxon>
        <taxon>Pseudomonadota</taxon>
        <taxon>Alphaproteobacteria</taxon>
        <taxon>Rhodobacterales</taxon>
        <taxon>Paracoccaceae</taxon>
        <taxon>Yoonia</taxon>
    </lineage>
</organism>
<sequence length="45" mass="4921">MTFQTDNTLITNREMFAELAAVTGRVIKSYASALLGRSRSAKTAK</sequence>
<dbReference type="Proteomes" id="UP001470809">
    <property type="component" value="Chromosome"/>
</dbReference>
<dbReference type="EMBL" id="CP151767">
    <property type="protein sequence ID" value="XFU26537.1"/>
    <property type="molecule type" value="Genomic_DNA"/>
</dbReference>
<gene>
    <name evidence="1" type="ORF">AABB31_23370</name>
</gene>
<protein>
    <submittedName>
        <fullName evidence="1">Uncharacterized protein</fullName>
    </submittedName>
</protein>
<keyword evidence="2" id="KW-1185">Reference proteome</keyword>
<evidence type="ECO:0000313" key="2">
    <source>
        <dbReference type="Proteomes" id="UP001470809"/>
    </source>
</evidence>
<proteinExistence type="predicted"/>
<evidence type="ECO:0000313" key="1">
    <source>
        <dbReference type="EMBL" id="XFU26537.1"/>
    </source>
</evidence>
<reference evidence="1" key="1">
    <citation type="submission" date="2024-08" db="EMBL/GenBank/DDBJ databases">
        <title>Phylogenomic analyses of a clade within the roseobacter group suggest taxonomic reassignments of species of the genera Aestuariivita, Citreicella, Loktanella, Nautella, Pelagibaca, Ruegeria, Thalassobius, Thiobacimonas and Tropicibacter, and the proposal o.</title>
        <authorList>
            <person name="Jeon C.O."/>
        </authorList>
    </citation>
    <scope>NUCLEOTIDE SEQUENCE</scope>
    <source>
        <strain evidence="1">SS1-5</strain>
    </source>
</reference>